<dbReference type="AlphaFoldDB" id="A0A9X7J5F1"/>
<keyword evidence="2" id="KW-1185">Reference proteome</keyword>
<dbReference type="EMBL" id="PVXL01000029">
    <property type="protein sequence ID" value="PRR74579.1"/>
    <property type="molecule type" value="Genomic_DNA"/>
</dbReference>
<evidence type="ECO:0000313" key="2">
    <source>
        <dbReference type="Proteomes" id="UP000239430"/>
    </source>
</evidence>
<organism evidence="1 2">
    <name type="scientific">Neomoorella stamsii</name>
    <dbReference type="NCBI Taxonomy" id="1266720"/>
    <lineage>
        <taxon>Bacteria</taxon>
        <taxon>Bacillati</taxon>
        <taxon>Bacillota</taxon>
        <taxon>Clostridia</taxon>
        <taxon>Neomoorellales</taxon>
        <taxon>Neomoorellaceae</taxon>
        <taxon>Neomoorella</taxon>
    </lineage>
</organism>
<protein>
    <submittedName>
        <fullName evidence="1">Uncharacterized protein</fullName>
    </submittedName>
</protein>
<comment type="caution">
    <text evidence="1">The sequence shown here is derived from an EMBL/GenBank/DDBJ whole genome shotgun (WGS) entry which is preliminary data.</text>
</comment>
<sequence length="61" mass="7019">MADALAVGIEKYQVAHLEISFVDVTAGTCLLKCNVWLHIIFFLKNGIKVYTYYFCLLKRAY</sequence>
<accession>A0A9X7J5F1</accession>
<proteinExistence type="predicted"/>
<evidence type="ECO:0000313" key="1">
    <source>
        <dbReference type="EMBL" id="PRR74579.1"/>
    </source>
</evidence>
<reference evidence="1 2" key="1">
    <citation type="submission" date="2018-03" db="EMBL/GenBank/DDBJ databases">
        <title>Genome sequence of Moorella stamsii DSM 26217.</title>
        <authorList>
            <person name="Poehlein A."/>
            <person name="Daniel R."/>
        </authorList>
    </citation>
    <scope>NUCLEOTIDE SEQUENCE [LARGE SCALE GENOMIC DNA]</scope>
    <source>
        <strain evidence="2">DSM 26217</strain>
    </source>
</reference>
<gene>
    <name evidence="1" type="ORF">MOST_10140</name>
</gene>
<dbReference type="Proteomes" id="UP000239430">
    <property type="component" value="Unassembled WGS sequence"/>
</dbReference>
<name>A0A9X7J5F1_9FIRM</name>